<sequence>MTPARSAPPSSPDVAFAQSVLGQALLRALGGGSVSHKRIADYLLRNQMRVTALGIGELAESCQVSSATISRFARDIGYKNYAAMRAAVAGTLQAVLQPVDKLRNSIERRNGAPSPVSESLEYAAANIAATGAALSLAELDAVVRKLKAAKTVYVMGFGLSSHLAGMLAQHLHSFCPHVVEVVGIGGSEVAAGHLVHITGRDVLVAISLPRYTLDCIRLANFVRDRGACLVALTDSPASPLAELADHTLYAQSTHPVLPSSASTALAIIEALAVALMVSNADNVDKASRLTEAIAAYLYGSDPAQLAAHGAQRKTGPRKPAPQAVAVVKKSRRADRKVGPGQ</sequence>
<dbReference type="EMBL" id="FOTW01000004">
    <property type="protein sequence ID" value="SFL44995.1"/>
    <property type="molecule type" value="Genomic_DNA"/>
</dbReference>
<protein>
    <submittedName>
        <fullName evidence="8">Transcriptional regulator, RpiR family</fullName>
    </submittedName>
</protein>
<keyword evidence="2" id="KW-0238">DNA-binding</keyword>
<dbReference type="PANTHER" id="PTHR30514:SF18">
    <property type="entry name" value="RPIR-FAMILY TRANSCRIPTIONAL REGULATOR"/>
    <property type="match status" value="1"/>
</dbReference>
<evidence type="ECO:0000259" key="7">
    <source>
        <dbReference type="PROSITE" id="PS51464"/>
    </source>
</evidence>
<organism evidence="8 9">
    <name type="scientific">Rugamonas rubra</name>
    <dbReference type="NCBI Taxonomy" id="758825"/>
    <lineage>
        <taxon>Bacteria</taxon>
        <taxon>Pseudomonadati</taxon>
        <taxon>Pseudomonadota</taxon>
        <taxon>Betaproteobacteria</taxon>
        <taxon>Burkholderiales</taxon>
        <taxon>Oxalobacteraceae</taxon>
        <taxon>Telluria group</taxon>
        <taxon>Rugamonas</taxon>
    </lineage>
</organism>
<dbReference type="PROSITE" id="PS51071">
    <property type="entry name" value="HTH_RPIR"/>
    <property type="match status" value="1"/>
</dbReference>
<dbReference type="InterPro" id="IPR000281">
    <property type="entry name" value="HTH_RpiR"/>
</dbReference>
<feature type="region of interest" description="Disordered" evidence="5">
    <location>
        <begin position="307"/>
        <end position="341"/>
    </location>
</feature>
<dbReference type="CDD" id="cd05013">
    <property type="entry name" value="SIS_RpiR"/>
    <property type="match status" value="1"/>
</dbReference>
<dbReference type="InterPro" id="IPR047640">
    <property type="entry name" value="RpiR-like"/>
</dbReference>
<dbReference type="STRING" id="758825.SAMN02982985_00197"/>
<evidence type="ECO:0000259" key="6">
    <source>
        <dbReference type="PROSITE" id="PS51071"/>
    </source>
</evidence>
<dbReference type="GO" id="GO:0006096">
    <property type="term" value="P:glycolytic process"/>
    <property type="evidence" value="ECO:0007669"/>
    <property type="project" value="UniProtKB-KW"/>
</dbReference>
<evidence type="ECO:0000256" key="3">
    <source>
        <dbReference type="ARBA" id="ARBA00023152"/>
    </source>
</evidence>
<keyword evidence="9" id="KW-1185">Reference proteome</keyword>
<dbReference type="InterPro" id="IPR036388">
    <property type="entry name" value="WH-like_DNA-bd_sf"/>
</dbReference>
<evidence type="ECO:0000313" key="9">
    <source>
        <dbReference type="Proteomes" id="UP000199470"/>
    </source>
</evidence>
<accession>A0A1I4HS71</accession>
<dbReference type="GO" id="GO:0003677">
    <property type="term" value="F:DNA binding"/>
    <property type="evidence" value="ECO:0007669"/>
    <property type="project" value="UniProtKB-KW"/>
</dbReference>
<dbReference type="RefSeq" id="WP_093382403.1">
    <property type="nucleotide sequence ID" value="NZ_FOTW01000004.1"/>
</dbReference>
<dbReference type="PANTHER" id="PTHR30514">
    <property type="entry name" value="GLUCOKINASE"/>
    <property type="match status" value="1"/>
</dbReference>
<keyword evidence="4" id="KW-0804">Transcription</keyword>
<gene>
    <name evidence="8" type="ORF">SAMN02982985_00197</name>
</gene>
<keyword evidence="1" id="KW-0805">Transcription regulation</keyword>
<keyword evidence="3" id="KW-0324">Glycolysis</keyword>
<reference evidence="8 9" key="1">
    <citation type="submission" date="2016-10" db="EMBL/GenBank/DDBJ databases">
        <authorList>
            <person name="de Groot N.N."/>
        </authorList>
    </citation>
    <scope>NUCLEOTIDE SEQUENCE [LARGE SCALE GENOMIC DNA]</scope>
    <source>
        <strain evidence="8 9">ATCC 43154</strain>
    </source>
</reference>
<name>A0A1I4HS71_9BURK</name>
<dbReference type="AlphaFoldDB" id="A0A1I4HS71"/>
<evidence type="ECO:0000313" key="8">
    <source>
        <dbReference type="EMBL" id="SFL44995.1"/>
    </source>
</evidence>
<dbReference type="SUPFAM" id="SSF53697">
    <property type="entry name" value="SIS domain"/>
    <property type="match status" value="1"/>
</dbReference>
<dbReference type="PROSITE" id="PS51464">
    <property type="entry name" value="SIS"/>
    <property type="match status" value="1"/>
</dbReference>
<feature type="domain" description="HTH rpiR-type" evidence="6">
    <location>
        <begin position="19"/>
        <end position="95"/>
    </location>
</feature>
<dbReference type="InterPro" id="IPR046348">
    <property type="entry name" value="SIS_dom_sf"/>
</dbReference>
<dbReference type="Pfam" id="PF01418">
    <property type="entry name" value="HTH_6"/>
    <property type="match status" value="1"/>
</dbReference>
<dbReference type="InterPro" id="IPR009057">
    <property type="entry name" value="Homeodomain-like_sf"/>
</dbReference>
<evidence type="ECO:0000256" key="2">
    <source>
        <dbReference type="ARBA" id="ARBA00023125"/>
    </source>
</evidence>
<evidence type="ECO:0000256" key="5">
    <source>
        <dbReference type="SAM" id="MobiDB-lite"/>
    </source>
</evidence>
<dbReference type="OrthoDB" id="8998729at2"/>
<proteinExistence type="predicted"/>
<dbReference type="GO" id="GO:0003700">
    <property type="term" value="F:DNA-binding transcription factor activity"/>
    <property type="evidence" value="ECO:0007669"/>
    <property type="project" value="InterPro"/>
</dbReference>
<dbReference type="SUPFAM" id="SSF46689">
    <property type="entry name" value="Homeodomain-like"/>
    <property type="match status" value="1"/>
</dbReference>
<dbReference type="Proteomes" id="UP000199470">
    <property type="component" value="Unassembled WGS sequence"/>
</dbReference>
<dbReference type="Gene3D" id="1.10.10.10">
    <property type="entry name" value="Winged helix-like DNA-binding domain superfamily/Winged helix DNA-binding domain"/>
    <property type="match status" value="1"/>
</dbReference>
<dbReference type="GO" id="GO:0097367">
    <property type="term" value="F:carbohydrate derivative binding"/>
    <property type="evidence" value="ECO:0007669"/>
    <property type="project" value="InterPro"/>
</dbReference>
<feature type="domain" description="SIS" evidence="7">
    <location>
        <begin position="142"/>
        <end position="281"/>
    </location>
</feature>
<dbReference type="InterPro" id="IPR035472">
    <property type="entry name" value="RpiR-like_SIS"/>
</dbReference>
<dbReference type="InterPro" id="IPR001347">
    <property type="entry name" value="SIS_dom"/>
</dbReference>
<dbReference type="Gene3D" id="3.40.50.10490">
    <property type="entry name" value="Glucose-6-phosphate isomerase like protein, domain 1"/>
    <property type="match status" value="1"/>
</dbReference>
<evidence type="ECO:0000256" key="4">
    <source>
        <dbReference type="ARBA" id="ARBA00023163"/>
    </source>
</evidence>
<dbReference type="Pfam" id="PF01380">
    <property type="entry name" value="SIS"/>
    <property type="match status" value="1"/>
</dbReference>
<evidence type="ECO:0000256" key="1">
    <source>
        <dbReference type="ARBA" id="ARBA00023015"/>
    </source>
</evidence>